<dbReference type="AlphaFoldDB" id="E7QYI8"/>
<dbReference type="PATRIC" id="fig|797209.4.peg.3796"/>
<name>E7QYI8_HALPU</name>
<reference evidence="1 2" key="1">
    <citation type="journal article" date="2014" name="ISME J.">
        <title>Trehalose/2-sulfotrehalose biosynthesis and glycine-betaine uptake are widely spread mechanisms for osmoadaptation in the Halobacteriales.</title>
        <authorList>
            <person name="Youssef N.H."/>
            <person name="Savage-Ashlock K.N."/>
            <person name="McCully A.L."/>
            <person name="Luedtke B."/>
            <person name="Shaw E.I."/>
            <person name="Hoff W.D."/>
            <person name="Elshahed M.S."/>
        </authorList>
    </citation>
    <scope>NUCLEOTIDE SEQUENCE [LARGE SCALE GENOMIC DNA]</scope>
    <source>
        <strain evidence="1 2">DX253</strain>
    </source>
</reference>
<dbReference type="EMBL" id="AEMG01000028">
    <property type="protein sequence ID" value="EFW90254.1"/>
    <property type="molecule type" value="Genomic_DNA"/>
</dbReference>
<protein>
    <submittedName>
        <fullName evidence="1">Uncharacterized protein</fullName>
    </submittedName>
</protein>
<gene>
    <name evidence="1" type="ORF">ZOD2009_19393</name>
</gene>
<organism evidence="1 2">
    <name type="scientific">Haladaptatus paucihalophilus DX253</name>
    <dbReference type="NCBI Taxonomy" id="797209"/>
    <lineage>
        <taxon>Archaea</taxon>
        <taxon>Methanobacteriati</taxon>
        <taxon>Methanobacteriota</taxon>
        <taxon>Stenosarchaea group</taxon>
        <taxon>Halobacteria</taxon>
        <taxon>Halobacteriales</taxon>
        <taxon>Haladaptataceae</taxon>
        <taxon>Haladaptatus</taxon>
    </lineage>
</organism>
<evidence type="ECO:0000313" key="2">
    <source>
        <dbReference type="Proteomes" id="UP000003751"/>
    </source>
</evidence>
<sequence length="99" mass="11139">MYGRILGRHMQELGEHYRPAGEPPESNVHRVVGRTDGVTLLRVTDADGRRVNSGEIRRCSSATLDEEFEPARNPDAGFNPVSAVGDVLTWLYWSVRKFL</sequence>
<proteinExistence type="predicted"/>
<dbReference type="Proteomes" id="UP000003751">
    <property type="component" value="Unassembled WGS sequence"/>
</dbReference>
<dbReference type="OrthoDB" id="313241at2157"/>
<dbReference type="eggNOG" id="arCOG06347">
    <property type="taxonomic scope" value="Archaea"/>
</dbReference>
<comment type="caution">
    <text evidence="1">The sequence shown here is derived from an EMBL/GenBank/DDBJ whole genome shotgun (WGS) entry which is preliminary data.</text>
</comment>
<accession>E7QYI8</accession>
<evidence type="ECO:0000313" key="1">
    <source>
        <dbReference type="EMBL" id="EFW90254.1"/>
    </source>
</evidence>